<dbReference type="PANTHER" id="PTHR47018:SF3">
    <property type="entry name" value="MYCBP-ASSOCIATED PROTEIN"/>
    <property type="match status" value="1"/>
</dbReference>
<dbReference type="EMBL" id="CAJNOK010018379">
    <property type="protein sequence ID" value="CAF1281095.1"/>
    <property type="molecule type" value="Genomic_DNA"/>
</dbReference>
<organism evidence="2 3">
    <name type="scientific">Didymodactylos carnosus</name>
    <dbReference type="NCBI Taxonomy" id="1234261"/>
    <lineage>
        <taxon>Eukaryota</taxon>
        <taxon>Metazoa</taxon>
        <taxon>Spiralia</taxon>
        <taxon>Gnathifera</taxon>
        <taxon>Rotifera</taxon>
        <taxon>Eurotatoria</taxon>
        <taxon>Bdelloidea</taxon>
        <taxon>Philodinida</taxon>
        <taxon>Philodinidae</taxon>
        <taxon>Didymodactylos</taxon>
    </lineage>
</organism>
<dbReference type="Proteomes" id="UP000677228">
    <property type="component" value="Unassembled WGS sequence"/>
</dbReference>
<reference evidence="2" key="1">
    <citation type="submission" date="2021-02" db="EMBL/GenBank/DDBJ databases">
        <authorList>
            <person name="Nowell W R."/>
        </authorList>
    </citation>
    <scope>NUCLEOTIDE SEQUENCE</scope>
</reference>
<protein>
    <submittedName>
        <fullName evidence="2">Uncharacterized protein</fullName>
    </submittedName>
</protein>
<name>A0A8S2Q5M5_9BILA</name>
<evidence type="ECO:0000313" key="1">
    <source>
        <dbReference type="EMBL" id="CAF1281095.1"/>
    </source>
</evidence>
<comment type="caution">
    <text evidence="2">The sequence shown here is derived from an EMBL/GenBank/DDBJ whole genome shotgun (WGS) entry which is preliminary data.</text>
</comment>
<gene>
    <name evidence="1" type="ORF">OVA965_LOCUS27640</name>
    <name evidence="2" type="ORF">TMI583_LOCUS28386</name>
</gene>
<dbReference type="PANTHER" id="PTHR47018">
    <property type="entry name" value="CXC DOMAIN-CONTAINING PROTEIN-RELATED"/>
    <property type="match status" value="1"/>
</dbReference>
<dbReference type="AlphaFoldDB" id="A0A8S2Q5M5"/>
<evidence type="ECO:0000313" key="2">
    <source>
        <dbReference type="EMBL" id="CAF4085887.1"/>
    </source>
</evidence>
<accession>A0A8S2Q5M5</accession>
<dbReference type="Proteomes" id="UP000682733">
    <property type="component" value="Unassembled WGS sequence"/>
</dbReference>
<evidence type="ECO:0000313" key="3">
    <source>
        <dbReference type="Proteomes" id="UP000682733"/>
    </source>
</evidence>
<feature type="non-terminal residue" evidence="2">
    <location>
        <position position="1"/>
    </location>
</feature>
<dbReference type="EMBL" id="CAJOBA010039941">
    <property type="protein sequence ID" value="CAF4085887.1"/>
    <property type="molecule type" value="Genomic_DNA"/>
</dbReference>
<sequence>MLCPKHYLLANELMKHERSADLVSIFNRYGHTCSYQTITKLHEEAARKEGTGYQLPKTVRPHCFAIKCADNFDINRDTIHGTGSFHIMNQIIIQNPENLILQGTAEVANNVSDTNATTEDQLNLSSTMDIDNSSFVSQMNATSQPLNENATKIASASGITTEKRYVAFTDDLFNIPLFAYGLSKFYSATVKVDMPLLTGFFATYYYTKERPVHIVSFCPPINEDPSSQTCAKICLQMTKSAILDTHSQQQCVLVADEKIYSNCVKQIENILSQIPNNFVTDSVKQSWFRNFTASLHSLDVKDTFDKWCQDCSSKSNTFRFWVFVLFHLLEPLIKLYIAIRSSNFSARNDAISLMVPLFFAHKRRNYAPLGARHIVDLQRASPYLLKYLATSFSVQRTKRPFSAIAVDQTIECTINKYGKGRGGITGHFNTHLIDKWTQSFAFRSLLSNITSEICGYETESNNIDSHLECSPNRIVVDQNDLQLILSKLKSENLFSLDSEYMKILFTGKIIHKDIIDSICTSYQRGFRLLKEYIEDRYLNGKIKIEEKINFGVTLRIIDADKYSGRTAKKEKAPTYNQVESYIRKIFIIGCARSIDLNNIFQHEFTNAPVSLCNRKFPNLLYQSSKSVVQKFLQDTFPSACFNPFWTTNPEESALVIDGGALLQQIPPREGKKPVHYYASQLMEQLIKEHFNNNSRIDVIFDSPKSKQIKAFIQRHGITTVKAPYSMNENSILEVGEEYNKLLRSSRAVVAKAVRDSWLKLYDKLPKNKYLVVAGPDEQVFVLTKENVGLDDNLRSNHIEADTRIFLHIKNISSFQNFMQVIIQATDTDIIILAIGYALQLGIKIFVHCSTS</sequence>
<proteinExistence type="predicted"/>